<keyword evidence="2" id="KW-1185">Reference proteome</keyword>
<gene>
    <name evidence="1" type="ORF">RFI_05470</name>
</gene>
<protein>
    <submittedName>
        <fullName evidence="1">Uncharacterized protein</fullName>
    </submittedName>
</protein>
<reference evidence="1 2" key="1">
    <citation type="journal article" date="2013" name="Curr. Biol.">
        <title>The Genome of the Foraminiferan Reticulomyxa filosa.</title>
        <authorList>
            <person name="Glockner G."/>
            <person name="Hulsmann N."/>
            <person name="Schleicher M."/>
            <person name="Noegel A.A."/>
            <person name="Eichinger L."/>
            <person name="Gallinger C."/>
            <person name="Pawlowski J."/>
            <person name="Sierra R."/>
            <person name="Euteneuer U."/>
            <person name="Pillet L."/>
            <person name="Moustafa A."/>
            <person name="Platzer M."/>
            <person name="Groth M."/>
            <person name="Szafranski K."/>
            <person name="Schliwa M."/>
        </authorList>
    </citation>
    <scope>NUCLEOTIDE SEQUENCE [LARGE SCALE GENOMIC DNA]</scope>
</reference>
<sequence>MSLFYLININFAMRTTRIFSSFLKIMENGNLNAQERTQKEEKFRVLLLFLKCNSKLIFDVFVFTTSIQDILQVLFIDLINRNLKIFSKNQLNNLNSFKRFQFFKKTKYEGYISSSKKHSNFFVIAAKNNNSTSAFISIVCRYTQFIHLFLLCLKLFSVFDLNTFQFIKHDTLPTYNKISYHCFISKSENGQVQEMMKTNQKYKQNYQMLLFCAKIGLSIEYDEDNNNFQFHKLSVRHDIALFKYVYVCINDIILFFGELDYPNTSKSVFNPLFDCVAILNEEDNYIHIIGGYTYMKTKVRGWDPSQLSKNEIKLIIKYWTRTLKIKLGWINDFDKIIMKQYIK</sequence>
<comment type="caution">
    <text evidence="1">The sequence shown here is derived from an EMBL/GenBank/DDBJ whole genome shotgun (WGS) entry which is preliminary data.</text>
</comment>
<dbReference type="EMBL" id="ASPP01004793">
    <property type="protein sequence ID" value="ETO31649.1"/>
    <property type="molecule type" value="Genomic_DNA"/>
</dbReference>
<organism evidence="1 2">
    <name type="scientific">Reticulomyxa filosa</name>
    <dbReference type="NCBI Taxonomy" id="46433"/>
    <lineage>
        <taxon>Eukaryota</taxon>
        <taxon>Sar</taxon>
        <taxon>Rhizaria</taxon>
        <taxon>Retaria</taxon>
        <taxon>Foraminifera</taxon>
        <taxon>Monothalamids</taxon>
        <taxon>Reticulomyxidae</taxon>
        <taxon>Reticulomyxa</taxon>
    </lineage>
</organism>
<evidence type="ECO:0000313" key="2">
    <source>
        <dbReference type="Proteomes" id="UP000023152"/>
    </source>
</evidence>
<evidence type="ECO:0000313" key="1">
    <source>
        <dbReference type="EMBL" id="ETO31649.1"/>
    </source>
</evidence>
<name>X6P0P5_RETFI</name>
<dbReference type="Proteomes" id="UP000023152">
    <property type="component" value="Unassembled WGS sequence"/>
</dbReference>
<accession>X6P0P5</accession>
<proteinExistence type="predicted"/>
<dbReference type="AlphaFoldDB" id="X6P0P5"/>